<protein>
    <submittedName>
        <fullName evidence="1">DUF4138 domain-containing protein</fullName>
    </submittedName>
</protein>
<sequence length="201" mass="22853">MQELSTATIYHIPVAYSYGRAGKRLDIGEKVPVVGAVNAPEYSYREIAGELASGKRKDVVDRKKTGGVKARVNKLSLAGNRVFFRLDIRNQSNLTYEVDFIRFYIRDLKTVARMATHEQEIVPLYQTLKNHTAILKSNETAQIFAFRRFSLSEDQVLNIEVYERNGNRNIYLQIGQKDLDGLKTINPVQQQPVNTIAANTF</sequence>
<dbReference type="Pfam" id="PF13595">
    <property type="entry name" value="DUF4138"/>
    <property type="match status" value="1"/>
</dbReference>
<keyword evidence="2" id="KW-1185">Reference proteome</keyword>
<dbReference type="EMBL" id="JABFCR010000017">
    <property type="protein sequence ID" value="NNU33683.1"/>
    <property type="molecule type" value="Genomic_DNA"/>
</dbReference>
<evidence type="ECO:0000313" key="1">
    <source>
        <dbReference type="EMBL" id="NNU33683.1"/>
    </source>
</evidence>
<evidence type="ECO:0000313" key="2">
    <source>
        <dbReference type="Proteomes" id="UP000566071"/>
    </source>
</evidence>
<name>A0ABX1W167_9SPHI</name>
<reference evidence="1 2" key="1">
    <citation type="submission" date="2020-05" db="EMBL/GenBank/DDBJ databases">
        <authorList>
            <person name="Khan S.A."/>
            <person name="Jeon C.O."/>
            <person name="Chun B.H."/>
        </authorList>
    </citation>
    <scope>NUCLEOTIDE SEQUENCE [LARGE SCALE GENOMIC DNA]</scope>
    <source>
        <strain evidence="1 2">S1162</strain>
    </source>
</reference>
<dbReference type="InterPro" id="IPR022298">
    <property type="entry name" value="Conjug_transposon_TraN"/>
</dbReference>
<accession>A0ABX1W167</accession>
<dbReference type="Proteomes" id="UP000566071">
    <property type="component" value="Unassembled WGS sequence"/>
</dbReference>
<proteinExistence type="predicted"/>
<organism evidence="1 2">
    <name type="scientific">Mucilaginibacter humi</name>
    <dbReference type="NCBI Taxonomy" id="2732510"/>
    <lineage>
        <taxon>Bacteria</taxon>
        <taxon>Pseudomonadati</taxon>
        <taxon>Bacteroidota</taxon>
        <taxon>Sphingobacteriia</taxon>
        <taxon>Sphingobacteriales</taxon>
        <taxon>Sphingobacteriaceae</taxon>
        <taxon>Mucilaginibacter</taxon>
    </lineage>
</organism>
<comment type="caution">
    <text evidence="1">The sequence shown here is derived from an EMBL/GenBank/DDBJ whole genome shotgun (WGS) entry which is preliminary data.</text>
</comment>
<gene>
    <name evidence="1" type="ORF">HK413_05145</name>
</gene>
<dbReference type="RefSeq" id="WP_175269370.1">
    <property type="nucleotide sequence ID" value="NZ_JABFCR010000017.1"/>
</dbReference>